<dbReference type="InterPro" id="IPR001647">
    <property type="entry name" value="HTH_TetR"/>
</dbReference>
<dbReference type="PANTHER" id="PTHR30055:SF181">
    <property type="entry name" value="BLR6905 PROTEIN"/>
    <property type="match status" value="1"/>
</dbReference>
<feature type="compositionally biased region" description="Low complexity" evidence="3">
    <location>
        <begin position="12"/>
        <end position="28"/>
    </location>
</feature>
<gene>
    <name evidence="5" type="primary">slmA_1</name>
    <name evidence="5" type="ORF">PIGHUM_01682</name>
</gene>
<reference evidence="5 6" key="1">
    <citation type="submission" date="2018-10" db="EMBL/GenBank/DDBJ databases">
        <authorList>
            <person name="Criscuolo A."/>
        </authorList>
    </citation>
    <scope>NUCLEOTIDE SEQUENCE [LARGE SCALE GENOMIC DNA]</scope>
    <source>
        <strain evidence="5">DnA1</strain>
    </source>
</reference>
<feature type="region of interest" description="Disordered" evidence="3">
    <location>
        <begin position="235"/>
        <end position="255"/>
    </location>
</feature>
<evidence type="ECO:0000256" key="1">
    <source>
        <dbReference type="ARBA" id="ARBA00023125"/>
    </source>
</evidence>
<dbReference type="Pfam" id="PF00440">
    <property type="entry name" value="TetR_N"/>
    <property type="match status" value="1"/>
</dbReference>
<dbReference type="Gene3D" id="1.10.357.10">
    <property type="entry name" value="Tetracycline Repressor, domain 2"/>
    <property type="match status" value="1"/>
</dbReference>
<dbReference type="GO" id="GO:0003700">
    <property type="term" value="F:DNA-binding transcription factor activity"/>
    <property type="evidence" value="ECO:0007669"/>
    <property type="project" value="TreeGrafter"/>
</dbReference>
<proteinExistence type="predicted"/>
<evidence type="ECO:0000313" key="6">
    <source>
        <dbReference type="Proteomes" id="UP000277294"/>
    </source>
</evidence>
<dbReference type="Proteomes" id="UP000277294">
    <property type="component" value="Unassembled WGS sequence"/>
</dbReference>
<evidence type="ECO:0000256" key="2">
    <source>
        <dbReference type="PROSITE-ProRule" id="PRU00335"/>
    </source>
</evidence>
<evidence type="ECO:0000313" key="5">
    <source>
        <dbReference type="EMBL" id="VCU69619.1"/>
    </source>
</evidence>
<dbReference type="InterPro" id="IPR009057">
    <property type="entry name" value="Homeodomain-like_sf"/>
</dbReference>
<dbReference type="PANTHER" id="PTHR30055">
    <property type="entry name" value="HTH-TYPE TRANSCRIPTIONAL REGULATOR RUTR"/>
    <property type="match status" value="1"/>
</dbReference>
<evidence type="ECO:0000259" key="4">
    <source>
        <dbReference type="PROSITE" id="PS50977"/>
    </source>
</evidence>
<sequence length="255" mass="29523">MTTTKSRLRTEAAAPAGASPGAGAHAAPVRQRASKLSSADREQMIVRNAVRYFARHGFQGSTRDLAKELGITQSLLYRYFPSKQALFDRVYAEVYLSRWNPLWEEQIQDRSRPLQERLIAYYQDYAKSMLQQDWVRLLIFAGLEHAGINERLFRLLRVKIYEPVVRECYAEFGHPDAPFDMDEETEMVWALHASIFYLGMRRWVYVTRMPRDLEATIRQLVESFLHGMRARVQAQADERAGASRPPEPKRTSAPR</sequence>
<accession>A0A3P4AZZ1</accession>
<organism evidence="5 6">
    <name type="scientific">Pigmentiphaga humi</name>
    <dbReference type="NCBI Taxonomy" id="2478468"/>
    <lineage>
        <taxon>Bacteria</taxon>
        <taxon>Pseudomonadati</taxon>
        <taxon>Pseudomonadota</taxon>
        <taxon>Betaproteobacteria</taxon>
        <taxon>Burkholderiales</taxon>
        <taxon>Alcaligenaceae</taxon>
        <taxon>Pigmentiphaga</taxon>
    </lineage>
</organism>
<dbReference type="InterPro" id="IPR050109">
    <property type="entry name" value="HTH-type_TetR-like_transc_reg"/>
</dbReference>
<feature type="domain" description="HTH tetR-type" evidence="4">
    <location>
        <begin position="39"/>
        <end position="98"/>
    </location>
</feature>
<dbReference type="PRINTS" id="PR00455">
    <property type="entry name" value="HTHTETR"/>
</dbReference>
<name>A0A3P4AZZ1_9BURK</name>
<dbReference type="GO" id="GO:0000976">
    <property type="term" value="F:transcription cis-regulatory region binding"/>
    <property type="evidence" value="ECO:0007669"/>
    <property type="project" value="TreeGrafter"/>
</dbReference>
<feature type="DNA-binding region" description="H-T-H motif" evidence="2">
    <location>
        <begin position="61"/>
        <end position="80"/>
    </location>
</feature>
<dbReference type="RefSeq" id="WP_124079139.1">
    <property type="nucleotide sequence ID" value="NZ_UWPJ01000015.1"/>
</dbReference>
<feature type="region of interest" description="Disordered" evidence="3">
    <location>
        <begin position="1"/>
        <end position="38"/>
    </location>
</feature>
<keyword evidence="6" id="KW-1185">Reference proteome</keyword>
<keyword evidence="1 2" id="KW-0238">DNA-binding</keyword>
<feature type="compositionally biased region" description="Basic and acidic residues" evidence="3">
    <location>
        <begin position="236"/>
        <end position="255"/>
    </location>
</feature>
<evidence type="ECO:0000256" key="3">
    <source>
        <dbReference type="SAM" id="MobiDB-lite"/>
    </source>
</evidence>
<dbReference type="EMBL" id="UWPJ01000015">
    <property type="protein sequence ID" value="VCU69619.1"/>
    <property type="molecule type" value="Genomic_DNA"/>
</dbReference>
<dbReference type="AlphaFoldDB" id="A0A3P4AZZ1"/>
<dbReference type="SUPFAM" id="SSF46689">
    <property type="entry name" value="Homeodomain-like"/>
    <property type="match status" value="1"/>
</dbReference>
<dbReference type="PROSITE" id="PS50977">
    <property type="entry name" value="HTH_TETR_2"/>
    <property type="match status" value="1"/>
</dbReference>
<protein>
    <submittedName>
        <fullName evidence="5">Nucleoid occlusion factor SlmA</fullName>
    </submittedName>
</protein>
<dbReference type="OrthoDB" id="9816320at2"/>